<dbReference type="Pfam" id="PF00398">
    <property type="entry name" value="RrnaAD"/>
    <property type="match status" value="1"/>
</dbReference>
<keyword evidence="10" id="KW-0804">Transcription</keyword>
<dbReference type="InterPro" id="IPR020598">
    <property type="entry name" value="rRNA_Ade_methylase_Trfase_N"/>
</dbReference>
<dbReference type="InParanoid" id="G3TEE6"/>
<evidence type="ECO:0000313" key="16">
    <source>
        <dbReference type="Ensembl" id="ENSLAFP00000012615.4"/>
    </source>
</evidence>
<evidence type="ECO:0000256" key="13">
    <source>
        <dbReference type="PROSITE-ProRule" id="PRU01026"/>
    </source>
</evidence>
<keyword evidence="9" id="KW-0496">Mitochondrion</keyword>
<dbReference type="PROSITE" id="PS51689">
    <property type="entry name" value="SAM_RNA_A_N6_MT"/>
    <property type="match status" value="1"/>
</dbReference>
<keyword evidence="3 13" id="KW-0489">Methyltransferase</keyword>
<evidence type="ECO:0000256" key="8">
    <source>
        <dbReference type="ARBA" id="ARBA00023015"/>
    </source>
</evidence>
<dbReference type="HOGENOM" id="CLU_051778_1_0_1"/>
<dbReference type="SMART" id="SM00650">
    <property type="entry name" value="rADc"/>
    <property type="match status" value="1"/>
</dbReference>
<dbReference type="PIRSF" id="PIRSF027833">
    <property type="entry name" value="MtTFB2"/>
    <property type="match status" value="1"/>
</dbReference>
<proteinExistence type="inferred from homology"/>
<comment type="similarity">
    <text evidence="13 14">Belongs to the class I-like SAM-binding methyltransferase superfamily. rRNA adenine N(6)-methyltransferase family.</text>
</comment>
<dbReference type="PANTHER" id="PTHR11727">
    <property type="entry name" value="DIMETHYLADENOSINE TRANSFERASE"/>
    <property type="match status" value="1"/>
</dbReference>
<protein>
    <recommendedName>
        <fullName evidence="14">rRNA adenine N(6)-methyltransferase</fullName>
        <ecNumber evidence="14">2.1.1.-</ecNumber>
    </recommendedName>
</protein>
<evidence type="ECO:0000256" key="5">
    <source>
        <dbReference type="ARBA" id="ARBA00022691"/>
    </source>
</evidence>
<evidence type="ECO:0000256" key="11">
    <source>
        <dbReference type="ARBA" id="ARBA00052995"/>
    </source>
</evidence>
<keyword evidence="7" id="KW-0809">Transit peptide</keyword>
<dbReference type="SUPFAM" id="SSF53335">
    <property type="entry name" value="S-adenosyl-L-methionine-dependent methyltransferases"/>
    <property type="match status" value="1"/>
</dbReference>
<feature type="binding site" evidence="13">
    <location>
        <position position="75"/>
    </location>
    <ligand>
        <name>S-adenosyl-L-methionine</name>
        <dbReference type="ChEBI" id="CHEBI:59789"/>
    </ligand>
</feature>
<dbReference type="FunFam" id="3.40.50.150:FF:000209">
    <property type="entry name" value="rRNA adenine N(6)-methyltransferase"/>
    <property type="match status" value="1"/>
</dbReference>
<keyword evidence="8" id="KW-0805">Transcription regulation</keyword>
<dbReference type="GO" id="GO:0006391">
    <property type="term" value="P:transcription initiation at mitochondrial promoter"/>
    <property type="evidence" value="ECO:0007669"/>
    <property type="project" value="Ensembl"/>
</dbReference>
<feature type="binding site" evidence="13">
    <location>
        <position position="153"/>
    </location>
    <ligand>
        <name>S-adenosyl-L-methionine</name>
        <dbReference type="ChEBI" id="CHEBI:59789"/>
    </ligand>
</feature>
<keyword evidence="4 13" id="KW-0808">Transferase</keyword>
<evidence type="ECO:0000256" key="2">
    <source>
        <dbReference type="ARBA" id="ARBA00022552"/>
    </source>
</evidence>
<evidence type="ECO:0000256" key="3">
    <source>
        <dbReference type="ARBA" id="ARBA00022603"/>
    </source>
</evidence>
<evidence type="ECO:0000256" key="10">
    <source>
        <dbReference type="ARBA" id="ARBA00023163"/>
    </source>
</evidence>
<keyword evidence="5 13" id="KW-0949">S-adenosyl-L-methionine</keyword>
<reference evidence="16" key="3">
    <citation type="submission" date="2025-09" db="UniProtKB">
        <authorList>
            <consortium name="Ensembl"/>
        </authorList>
    </citation>
    <scope>IDENTIFICATION</scope>
    <source>
        <strain evidence="16">Isolate ISIS603380</strain>
    </source>
</reference>
<dbReference type="GO" id="GO:0034246">
    <property type="term" value="F:mitochondrial transcription factor activity"/>
    <property type="evidence" value="ECO:0007669"/>
    <property type="project" value="Ensembl"/>
</dbReference>
<dbReference type="InterPro" id="IPR001737">
    <property type="entry name" value="KsgA/Erm"/>
</dbReference>
<evidence type="ECO:0000256" key="1">
    <source>
        <dbReference type="ARBA" id="ARBA00004173"/>
    </source>
</evidence>
<dbReference type="Gene3D" id="3.40.50.150">
    <property type="entry name" value="Vaccinia Virus protein VP39"/>
    <property type="match status" value="1"/>
</dbReference>
<evidence type="ECO:0000259" key="15">
    <source>
        <dbReference type="SMART" id="SM00650"/>
    </source>
</evidence>
<dbReference type="Ensembl" id="ENSLAFT00000015065.4">
    <property type="protein sequence ID" value="ENSLAFP00000012615.4"/>
    <property type="gene ID" value="ENSLAFG00000015061.4"/>
</dbReference>
<evidence type="ECO:0000256" key="12">
    <source>
        <dbReference type="ARBA" id="ARBA00062295"/>
    </source>
</evidence>
<dbReference type="AlphaFoldDB" id="G3TEE6"/>
<dbReference type="PANTHER" id="PTHR11727:SF13">
    <property type="entry name" value="DIMETHYLADENOSINE TRANSFERASE 2, MITOCHONDRIAL"/>
    <property type="match status" value="1"/>
</dbReference>
<keyword evidence="2 14" id="KW-0698">rRNA processing</keyword>
<reference evidence="16 17" key="1">
    <citation type="submission" date="2009-06" db="EMBL/GenBank/DDBJ databases">
        <title>The Genome Sequence of Loxodonta africana (African elephant).</title>
        <authorList>
            <person name="Di Palma F."/>
            <person name="Heiman D."/>
            <person name="Young S."/>
            <person name="Johnson J."/>
            <person name="Lander E.S."/>
            <person name="Lindblad-Toh K."/>
        </authorList>
    </citation>
    <scope>NUCLEOTIDE SEQUENCE [LARGE SCALE GENOMIC DNA]</scope>
    <source>
        <strain evidence="16 17">Isolate ISIS603380</strain>
    </source>
</reference>
<dbReference type="InterPro" id="IPR029063">
    <property type="entry name" value="SAM-dependent_MTases_sf"/>
</dbReference>
<comment type="subcellular location">
    <subcellularLocation>
        <location evidence="1">Mitochondrion</location>
    </subcellularLocation>
</comment>
<comment type="catalytic activity">
    <reaction evidence="11">
        <text>adenosine in rRNA + S-adenosyl-L-methionine = N(6)-methyladenosine in rRNA + S-adenosyl-L-homocysteine + H(+)</text>
        <dbReference type="Rhea" id="RHEA:58728"/>
        <dbReference type="Rhea" id="RHEA-COMP:15198"/>
        <dbReference type="Rhea" id="RHEA-COMP:15199"/>
        <dbReference type="ChEBI" id="CHEBI:15378"/>
        <dbReference type="ChEBI" id="CHEBI:57856"/>
        <dbReference type="ChEBI" id="CHEBI:59789"/>
        <dbReference type="ChEBI" id="CHEBI:74411"/>
        <dbReference type="ChEBI" id="CHEBI:74449"/>
    </reaction>
</comment>
<comment type="subunit">
    <text evidence="12">Homodimer. Component of the mitochondrial transcription initiation complex, composed at least of TFB2M, TFAM and POLRMT. In this complex TFAM recruits POLRMT to the promoter whereas TFB2M induces structural changes in POLRMT to enable promoter opening and trapping of the DNA non-template strand. Interacts with mitochondrial RNA polymerase POLRMT. Interacts with TFAM.</text>
</comment>
<evidence type="ECO:0000256" key="7">
    <source>
        <dbReference type="ARBA" id="ARBA00022946"/>
    </source>
</evidence>
<dbReference type="GO" id="GO:0042645">
    <property type="term" value="C:mitochondrial nucleoid"/>
    <property type="evidence" value="ECO:0007669"/>
    <property type="project" value="Ensembl"/>
</dbReference>
<reference evidence="16" key="2">
    <citation type="submission" date="2025-08" db="UniProtKB">
        <authorList>
            <consortium name="Ensembl"/>
        </authorList>
    </citation>
    <scope>IDENTIFICATION</scope>
    <source>
        <strain evidence="16">Isolate ISIS603380</strain>
    </source>
</reference>
<name>G3TEE6_LOXAF</name>
<feature type="domain" description="Ribosomal RNA adenine methylase transferase N-terminal" evidence="15">
    <location>
        <begin position="80"/>
        <end position="282"/>
    </location>
</feature>
<dbReference type="OMA" id="IFEVPWT"/>
<sequence>MWVTVAGLPARPTLSVLTGAGRFCILGSGIVTRKDWPQVPRRDLSDSRPQPLPCPDIRESSSCVSKYRLEYKRYVTSRRLAETLAQIVNGKRKTPPLVLECNPVNIPGPGILTQALLESGARVVALESDKTFIPHLESLGKNLDGQLDVVHCDFFKLDPRNRSLIKPPIMISQMLFQNLGIRAIPWSTGIPLKVIGIFPIKNEKKILWKLIYDLYSCTSIYKYGRVELNMFISEKEYQKLRAKPKNPNLYQALSVLWQVACDIKLLHMESFSFKLLLLEKKNKNKKKKKELSGLIQQNLCFIQMTPRRNLFTENLTPLNYNVFFHMLKQCFGKRNAKLLDHLRSLSPIDPEDILMQIRKHENAKITNMCPEDFKLLFETIDLESKLNWFKWFVLLYCTSDSKV</sequence>
<comment type="caution">
    <text evidence="13">Lacks conserved residue(s) required for the propagation of feature annotation.</text>
</comment>
<feature type="binding site" evidence="13">
    <location>
        <position position="127"/>
    </location>
    <ligand>
        <name>S-adenosyl-L-methionine</name>
        <dbReference type="ChEBI" id="CHEBI:59789"/>
    </ligand>
</feature>
<dbReference type="EC" id="2.1.1.-" evidence="14"/>
<dbReference type="FunCoup" id="G3TEE6">
    <property type="interactions" value="237"/>
</dbReference>
<dbReference type="GO" id="GO:0003723">
    <property type="term" value="F:RNA binding"/>
    <property type="evidence" value="ECO:0007669"/>
    <property type="project" value="UniProtKB-UniRule"/>
</dbReference>
<keyword evidence="17" id="KW-1185">Reference proteome</keyword>
<accession>G3TEE6</accession>
<dbReference type="GO" id="GO:0008988">
    <property type="term" value="F:rRNA (adenine-N6-)-methyltransferase activity"/>
    <property type="evidence" value="ECO:0007669"/>
    <property type="project" value="RHEA"/>
</dbReference>
<evidence type="ECO:0000313" key="17">
    <source>
        <dbReference type="Proteomes" id="UP000007646"/>
    </source>
</evidence>
<dbReference type="STRING" id="9785.ENSLAFP00000012615"/>
<dbReference type="eggNOG" id="KOG0820">
    <property type="taxonomic scope" value="Eukaryota"/>
</dbReference>
<evidence type="ECO:0000256" key="6">
    <source>
        <dbReference type="ARBA" id="ARBA00022884"/>
    </source>
</evidence>
<dbReference type="GO" id="GO:0000179">
    <property type="term" value="F:rRNA (adenine-N6,N6-)-dimethyltransferase activity"/>
    <property type="evidence" value="ECO:0007669"/>
    <property type="project" value="UniProtKB-UniRule"/>
</dbReference>
<dbReference type="Proteomes" id="UP000007646">
    <property type="component" value="Unassembled WGS sequence"/>
</dbReference>
<gene>
    <name evidence="16" type="primary">TFB2M</name>
</gene>
<keyword evidence="6 13" id="KW-0694">RNA-binding</keyword>
<evidence type="ECO:0000256" key="4">
    <source>
        <dbReference type="ARBA" id="ARBA00022679"/>
    </source>
</evidence>
<evidence type="ECO:0000256" key="14">
    <source>
        <dbReference type="RuleBase" id="RU362106"/>
    </source>
</evidence>
<evidence type="ECO:0000256" key="9">
    <source>
        <dbReference type="ARBA" id="ARBA00023128"/>
    </source>
</evidence>
<organism evidence="16 17">
    <name type="scientific">Loxodonta africana</name>
    <name type="common">African elephant</name>
    <dbReference type="NCBI Taxonomy" id="9785"/>
    <lineage>
        <taxon>Eukaryota</taxon>
        <taxon>Metazoa</taxon>
        <taxon>Chordata</taxon>
        <taxon>Craniata</taxon>
        <taxon>Vertebrata</taxon>
        <taxon>Euteleostomi</taxon>
        <taxon>Mammalia</taxon>
        <taxon>Eutheria</taxon>
        <taxon>Afrotheria</taxon>
        <taxon>Proboscidea</taxon>
        <taxon>Elephantidae</taxon>
        <taxon>Loxodonta</taxon>
    </lineage>
</organism>
<dbReference type="GeneTree" id="ENSGT00950000183142"/>